<keyword evidence="2" id="KW-1133">Transmembrane helix</keyword>
<comment type="caution">
    <text evidence="4">The sequence shown here is derived from an EMBL/GenBank/DDBJ whole genome shotgun (WGS) entry which is preliminary data.</text>
</comment>
<protein>
    <submittedName>
        <fullName evidence="4">Uncharacterized protein</fullName>
    </submittedName>
</protein>
<keyword evidence="2" id="KW-0812">Transmembrane</keyword>
<evidence type="ECO:0000313" key="6">
    <source>
        <dbReference type="Proteomes" id="UP000078116"/>
    </source>
</evidence>
<evidence type="ECO:0000313" key="3">
    <source>
        <dbReference type="EMBL" id="OAJ60399.1"/>
    </source>
</evidence>
<keyword evidence="5" id="KW-1185">Reference proteome</keyword>
<dbReference type="Proteomes" id="UP000078116">
    <property type="component" value="Unassembled WGS sequence"/>
</dbReference>
<evidence type="ECO:0000313" key="4">
    <source>
        <dbReference type="EMBL" id="OAJ63951.1"/>
    </source>
</evidence>
<gene>
    <name evidence="3" type="ORF">A6V36_00945</name>
    <name evidence="4" type="ORF">A6V37_00135</name>
</gene>
<sequence length="71" mass="8002">MASDLYGVESMKPGSEESRARSALPVDPDSLLAQHLEVHIHLYMDFAMFMACMLIFSTSYAIAHLLLDNLW</sequence>
<feature type="transmembrane region" description="Helical" evidence="2">
    <location>
        <begin position="46"/>
        <end position="67"/>
    </location>
</feature>
<accession>A0A1A9NB75</accession>
<feature type="region of interest" description="Disordered" evidence="1">
    <location>
        <begin position="1"/>
        <end position="22"/>
    </location>
</feature>
<dbReference type="AlphaFoldDB" id="A0A1A9NB75"/>
<evidence type="ECO:0000313" key="5">
    <source>
        <dbReference type="Proteomes" id="UP000077961"/>
    </source>
</evidence>
<name>A0A1A9NB75_9BURK</name>
<reference evidence="5 6" key="1">
    <citation type="submission" date="2016-04" db="EMBL/GenBank/DDBJ databases">
        <title>Reclassification of Paraburkholderia panaciterrae (Farh et al. 2015) Dobritsa &amp; Samadpour 2016 as a later homotypic synonym of Paraburkholderia ginsengiterrae (Farh et al. 2015) Dobritsa &amp; Samadpour 2016.</title>
        <authorList>
            <person name="Dobritsa A.P."/>
            <person name="Kutumbaka K."/>
            <person name="Samadpour M."/>
        </authorList>
    </citation>
    <scope>NUCLEOTIDE SEQUENCE [LARGE SCALE GENOMIC DNA]</scope>
    <source>
        <strain evidence="4 6">DCY85</strain>
        <strain evidence="3 5">DCY85-1</strain>
    </source>
</reference>
<dbReference type="EMBL" id="LXJZ01000101">
    <property type="protein sequence ID" value="OAJ60399.1"/>
    <property type="molecule type" value="Genomic_DNA"/>
</dbReference>
<dbReference type="Proteomes" id="UP000077961">
    <property type="component" value="Unassembled WGS sequence"/>
</dbReference>
<keyword evidence="2" id="KW-0472">Membrane</keyword>
<organism evidence="4 6">
    <name type="scientific">Paraburkholderia ginsengiterrae</name>
    <dbReference type="NCBI Taxonomy" id="1462993"/>
    <lineage>
        <taxon>Bacteria</taxon>
        <taxon>Pseudomonadati</taxon>
        <taxon>Pseudomonadota</taxon>
        <taxon>Betaproteobacteria</taxon>
        <taxon>Burkholderiales</taxon>
        <taxon>Burkholderiaceae</taxon>
        <taxon>Paraburkholderia</taxon>
    </lineage>
</organism>
<evidence type="ECO:0000256" key="1">
    <source>
        <dbReference type="SAM" id="MobiDB-lite"/>
    </source>
</evidence>
<dbReference type="EMBL" id="LXKA01000110">
    <property type="protein sequence ID" value="OAJ63951.1"/>
    <property type="molecule type" value="Genomic_DNA"/>
</dbReference>
<proteinExistence type="predicted"/>
<evidence type="ECO:0000256" key="2">
    <source>
        <dbReference type="SAM" id="Phobius"/>
    </source>
</evidence>